<accession>A0A8A0RP83</accession>
<feature type="binding site" evidence="9">
    <location>
        <position position="118"/>
    </location>
    <ligand>
        <name>Zn(2+)</name>
        <dbReference type="ChEBI" id="CHEBI:29105"/>
        <note>catalytic</note>
    </ligand>
</feature>
<keyword evidence="6 9" id="KW-0255">Endonuclease</keyword>
<dbReference type="SUPFAM" id="SSF55486">
    <property type="entry name" value="Metalloproteases ('zincins'), catalytic domain"/>
    <property type="match status" value="1"/>
</dbReference>
<keyword evidence="3 9" id="KW-0698">rRNA processing</keyword>
<dbReference type="KEGG" id="kme:H0A61_02611"/>
<keyword evidence="4 9" id="KW-0540">Nuclease</keyword>
<dbReference type="AlphaFoldDB" id="A0A8A0RP83"/>
<keyword evidence="11" id="KW-1185">Reference proteome</keyword>
<evidence type="ECO:0000313" key="10">
    <source>
        <dbReference type="EMBL" id="QSQ10211.1"/>
    </source>
</evidence>
<keyword evidence="9" id="KW-0963">Cytoplasm</keyword>
<dbReference type="InterPro" id="IPR023091">
    <property type="entry name" value="MetalPrtase_cat_dom_sf_prd"/>
</dbReference>
<feature type="binding site" evidence="9">
    <location>
        <position position="124"/>
    </location>
    <ligand>
        <name>Zn(2+)</name>
        <dbReference type="ChEBI" id="CHEBI:29105"/>
        <note>catalytic</note>
    </ligand>
</feature>
<dbReference type="GO" id="GO:0004521">
    <property type="term" value="F:RNA endonuclease activity"/>
    <property type="evidence" value="ECO:0007669"/>
    <property type="project" value="UniProtKB-UniRule"/>
</dbReference>
<proteinExistence type="inferred from homology"/>
<evidence type="ECO:0000256" key="2">
    <source>
        <dbReference type="ARBA" id="ARBA00022517"/>
    </source>
</evidence>
<dbReference type="Gene3D" id="3.40.390.30">
    <property type="entry name" value="Metalloproteases ('zincins'), catalytic domain"/>
    <property type="match status" value="1"/>
</dbReference>
<feature type="binding site" evidence="9">
    <location>
        <position position="114"/>
    </location>
    <ligand>
        <name>Zn(2+)</name>
        <dbReference type="ChEBI" id="CHEBI:29105"/>
        <note>catalytic</note>
    </ligand>
</feature>
<dbReference type="GO" id="GO:0005737">
    <property type="term" value="C:cytoplasm"/>
    <property type="evidence" value="ECO:0007669"/>
    <property type="project" value="UniProtKB-SubCell"/>
</dbReference>
<evidence type="ECO:0000256" key="1">
    <source>
        <dbReference type="ARBA" id="ARBA00010875"/>
    </source>
</evidence>
<dbReference type="EMBL" id="CP059066">
    <property type="protein sequence ID" value="QSQ10211.1"/>
    <property type="molecule type" value="Genomic_DNA"/>
</dbReference>
<reference evidence="10" key="1">
    <citation type="submission" date="2020-07" db="EMBL/GenBank/DDBJ databases">
        <title>Koleobacter methoxysyntrophicus gen. nov., sp. nov., a novel anaerobic bacterium isolated from deep subsurface oil field and proposal of Koleobacterales ord. nov. in the phylum Firmicutes.</title>
        <authorList>
            <person name="Sakamoto S."/>
            <person name="Tamaki H."/>
        </authorList>
    </citation>
    <scope>NUCLEOTIDE SEQUENCE</scope>
    <source>
        <strain evidence="10">NRmbB1</strain>
    </source>
</reference>
<dbReference type="HAMAP" id="MF_00009">
    <property type="entry name" value="Endoribonucl_YbeY"/>
    <property type="match status" value="1"/>
</dbReference>
<dbReference type="PROSITE" id="PS01306">
    <property type="entry name" value="UPF0054"/>
    <property type="match status" value="1"/>
</dbReference>
<comment type="subcellular location">
    <subcellularLocation>
        <location evidence="9">Cytoplasm</location>
    </subcellularLocation>
</comment>
<dbReference type="GO" id="GO:0006364">
    <property type="term" value="P:rRNA processing"/>
    <property type="evidence" value="ECO:0007669"/>
    <property type="project" value="UniProtKB-UniRule"/>
</dbReference>
<dbReference type="GO" id="GO:0008270">
    <property type="term" value="F:zinc ion binding"/>
    <property type="evidence" value="ECO:0007669"/>
    <property type="project" value="UniProtKB-UniRule"/>
</dbReference>
<sequence>MNQQNIVEVTDMMLSFLEKVIQHALKIEGADDRAEVSIVLTDDEHIRNLNKKHRGIDNPTDVLSFPMIDNFNEEMPYEGEIPLGDIVISLERVEEQRKDYGHSFERELAYLAVHGLLHLLGYDHINDDDQREMRAREEEILSGLKITR</sequence>
<evidence type="ECO:0000256" key="7">
    <source>
        <dbReference type="ARBA" id="ARBA00022801"/>
    </source>
</evidence>
<evidence type="ECO:0000256" key="5">
    <source>
        <dbReference type="ARBA" id="ARBA00022723"/>
    </source>
</evidence>
<comment type="cofactor">
    <cofactor evidence="9">
        <name>Zn(2+)</name>
        <dbReference type="ChEBI" id="CHEBI:29105"/>
    </cofactor>
    <text evidence="9">Binds 1 zinc ion.</text>
</comment>
<dbReference type="Proteomes" id="UP000662904">
    <property type="component" value="Chromosome"/>
</dbReference>
<evidence type="ECO:0000256" key="9">
    <source>
        <dbReference type="HAMAP-Rule" id="MF_00009"/>
    </source>
</evidence>
<protein>
    <recommendedName>
        <fullName evidence="9">Endoribonuclease YbeY</fullName>
        <ecNumber evidence="9">3.1.-.-</ecNumber>
    </recommendedName>
</protein>
<name>A0A8A0RP83_9FIRM</name>
<gene>
    <name evidence="9 10" type="primary">ybeY</name>
    <name evidence="10" type="ORF">H0A61_02611</name>
</gene>
<dbReference type="Pfam" id="PF02130">
    <property type="entry name" value="YbeY"/>
    <property type="match status" value="1"/>
</dbReference>
<comment type="function">
    <text evidence="9">Single strand-specific metallo-endoribonuclease involved in late-stage 70S ribosome quality control and in maturation of the 3' terminus of the 16S rRNA.</text>
</comment>
<dbReference type="GO" id="GO:0004222">
    <property type="term" value="F:metalloendopeptidase activity"/>
    <property type="evidence" value="ECO:0007669"/>
    <property type="project" value="InterPro"/>
</dbReference>
<dbReference type="PANTHER" id="PTHR46986:SF1">
    <property type="entry name" value="ENDORIBONUCLEASE YBEY, CHLOROPLASTIC"/>
    <property type="match status" value="1"/>
</dbReference>
<dbReference type="NCBIfam" id="TIGR00043">
    <property type="entry name" value="rRNA maturation RNase YbeY"/>
    <property type="match status" value="1"/>
</dbReference>
<comment type="similarity">
    <text evidence="1 9">Belongs to the endoribonuclease YbeY family.</text>
</comment>
<dbReference type="PANTHER" id="PTHR46986">
    <property type="entry name" value="ENDORIBONUCLEASE YBEY, CHLOROPLASTIC"/>
    <property type="match status" value="1"/>
</dbReference>
<evidence type="ECO:0000256" key="8">
    <source>
        <dbReference type="ARBA" id="ARBA00022833"/>
    </source>
</evidence>
<evidence type="ECO:0000256" key="6">
    <source>
        <dbReference type="ARBA" id="ARBA00022759"/>
    </source>
</evidence>
<evidence type="ECO:0000256" key="4">
    <source>
        <dbReference type="ARBA" id="ARBA00022722"/>
    </source>
</evidence>
<dbReference type="EC" id="3.1.-.-" evidence="9"/>
<organism evidence="10 11">
    <name type="scientific">Koleobacter methoxysyntrophicus</name>
    <dbReference type="NCBI Taxonomy" id="2751313"/>
    <lineage>
        <taxon>Bacteria</taxon>
        <taxon>Bacillati</taxon>
        <taxon>Bacillota</taxon>
        <taxon>Clostridia</taxon>
        <taxon>Koleobacterales</taxon>
        <taxon>Koleobacteraceae</taxon>
        <taxon>Koleobacter</taxon>
    </lineage>
</organism>
<keyword evidence="8 9" id="KW-0862">Zinc</keyword>
<keyword evidence="2 9" id="KW-0690">Ribosome biogenesis</keyword>
<dbReference type="InterPro" id="IPR020549">
    <property type="entry name" value="YbeY_CS"/>
</dbReference>
<keyword evidence="7 9" id="KW-0378">Hydrolase</keyword>
<evidence type="ECO:0000313" key="11">
    <source>
        <dbReference type="Proteomes" id="UP000662904"/>
    </source>
</evidence>
<evidence type="ECO:0000256" key="3">
    <source>
        <dbReference type="ARBA" id="ARBA00022552"/>
    </source>
</evidence>
<dbReference type="InterPro" id="IPR002036">
    <property type="entry name" value="YbeY"/>
</dbReference>
<keyword evidence="5 9" id="KW-0479">Metal-binding</keyword>